<sequence>MSKEKFSIPYPDQSKIDLEVDQIVRAGVKPHQSYYTYFVHLYKGIGWKYLFTNRRDGILITFSAMFLLIYLFNSMAEAAQTEANFYPILFIASPLLYISLSFYDFLHKRHHATYEVEMVTKYNFYQVAAFKMLLFSILAIFVNMVSILFVSVIYEYVHFFKAFLVSTTALFLFSILFLAIIMKKQTGVRASMIILGWSGTNILLNLLPNQAYSHFLLQLPIFVYGLVLTFSLILYFRFLNKLVQIKPAEGV</sequence>
<organism evidence="2 3">
    <name type="scientific">Lederbergia galactosidilytica</name>
    <dbReference type="NCBI Taxonomy" id="217031"/>
    <lineage>
        <taxon>Bacteria</taxon>
        <taxon>Bacillati</taxon>
        <taxon>Bacillota</taxon>
        <taxon>Bacilli</taxon>
        <taxon>Bacillales</taxon>
        <taxon>Bacillaceae</taxon>
        <taxon>Lederbergia</taxon>
    </lineage>
</organism>
<dbReference type="STRING" id="217031.ABB05_05285"/>
<dbReference type="OrthoDB" id="1911369at2"/>
<protein>
    <submittedName>
        <fullName evidence="2">Uncharacterized protein</fullName>
    </submittedName>
</protein>
<feature type="transmembrane region" description="Helical" evidence="1">
    <location>
        <begin position="57"/>
        <end position="73"/>
    </location>
</feature>
<gene>
    <name evidence="2" type="ORF">ABB05_05285</name>
</gene>
<keyword evidence="1" id="KW-0812">Transmembrane</keyword>
<name>A0A178A175_9BACI</name>
<evidence type="ECO:0000313" key="2">
    <source>
        <dbReference type="EMBL" id="OAK73851.1"/>
    </source>
</evidence>
<dbReference type="Proteomes" id="UP000077881">
    <property type="component" value="Unassembled WGS sequence"/>
</dbReference>
<dbReference type="PATRIC" id="fig|217031.6.peg.1141"/>
<feature type="transmembrane region" description="Helical" evidence="1">
    <location>
        <begin position="85"/>
        <end position="106"/>
    </location>
</feature>
<dbReference type="RefSeq" id="WP_057982948.1">
    <property type="nucleotide sequence ID" value="NZ_JAGGKH010000031.1"/>
</dbReference>
<keyword evidence="1" id="KW-0472">Membrane</keyword>
<feature type="transmembrane region" description="Helical" evidence="1">
    <location>
        <begin position="127"/>
        <end position="154"/>
    </location>
</feature>
<dbReference type="AlphaFoldDB" id="A0A178A175"/>
<evidence type="ECO:0000256" key="1">
    <source>
        <dbReference type="SAM" id="Phobius"/>
    </source>
</evidence>
<feature type="transmembrane region" description="Helical" evidence="1">
    <location>
        <begin position="219"/>
        <end position="236"/>
    </location>
</feature>
<feature type="transmembrane region" description="Helical" evidence="1">
    <location>
        <begin position="160"/>
        <end position="181"/>
    </location>
</feature>
<feature type="transmembrane region" description="Helical" evidence="1">
    <location>
        <begin position="188"/>
        <end position="207"/>
    </location>
</feature>
<accession>A0A178A175</accession>
<keyword evidence="3" id="KW-1185">Reference proteome</keyword>
<reference evidence="2 3" key="1">
    <citation type="submission" date="2015-05" db="EMBL/GenBank/DDBJ databases">
        <title>Comparison of genome.</title>
        <authorList>
            <person name="Zheng Z."/>
            <person name="Sun M."/>
        </authorList>
    </citation>
    <scope>NUCLEOTIDE SEQUENCE [LARGE SCALE GENOMIC DNA]</scope>
    <source>
        <strain evidence="2 3">G25-74</strain>
    </source>
</reference>
<dbReference type="EMBL" id="LDJR01000028">
    <property type="protein sequence ID" value="OAK73851.1"/>
    <property type="molecule type" value="Genomic_DNA"/>
</dbReference>
<evidence type="ECO:0000313" key="3">
    <source>
        <dbReference type="Proteomes" id="UP000077881"/>
    </source>
</evidence>
<proteinExistence type="predicted"/>
<keyword evidence="1" id="KW-1133">Transmembrane helix</keyword>
<comment type="caution">
    <text evidence="2">The sequence shown here is derived from an EMBL/GenBank/DDBJ whole genome shotgun (WGS) entry which is preliminary data.</text>
</comment>